<dbReference type="SUPFAM" id="SSF51445">
    <property type="entry name" value="(Trans)glycosidases"/>
    <property type="match status" value="1"/>
</dbReference>
<dbReference type="GO" id="GO:0008422">
    <property type="term" value="F:beta-glucosidase activity"/>
    <property type="evidence" value="ECO:0007669"/>
    <property type="project" value="TreeGrafter"/>
</dbReference>
<evidence type="ECO:0000256" key="6">
    <source>
        <dbReference type="SAM" id="SignalP"/>
    </source>
</evidence>
<dbReference type="PANTHER" id="PTHR31297">
    <property type="entry name" value="GLUCAN ENDO-1,6-BETA-GLUCOSIDASE B"/>
    <property type="match status" value="1"/>
</dbReference>
<dbReference type="Proteomes" id="UP000757232">
    <property type="component" value="Unassembled WGS sequence"/>
</dbReference>
<dbReference type="InterPro" id="IPR001547">
    <property type="entry name" value="Glyco_hydro_5"/>
</dbReference>
<evidence type="ECO:0000256" key="3">
    <source>
        <dbReference type="ARBA" id="ARBA00023295"/>
    </source>
</evidence>
<organism evidence="8 9">
    <name type="scientific">Sanghuangporus baumii</name>
    <name type="common">Phellinus baumii</name>
    <dbReference type="NCBI Taxonomy" id="108892"/>
    <lineage>
        <taxon>Eukaryota</taxon>
        <taxon>Fungi</taxon>
        <taxon>Dikarya</taxon>
        <taxon>Basidiomycota</taxon>
        <taxon>Agaricomycotina</taxon>
        <taxon>Agaricomycetes</taxon>
        <taxon>Hymenochaetales</taxon>
        <taxon>Hymenochaetaceae</taxon>
        <taxon>Sanghuangporus</taxon>
    </lineage>
</organism>
<dbReference type="AlphaFoldDB" id="A0A9Q5HRK4"/>
<sequence length="409" mass="45357">MGVFPRLRLPIAPFLLILLFSCHSFARQQCRLQAPQSAFASPNDPFPSSGPSGSNTTNNDTGSNETATTPAITQFAYGTDKIRGVNLGGWFVLEPWITPSIFENTGNDDIVDEFTFGQLLNSTYAREVLQQHWETWITEDDFKAIKAAGLNHVRIPLGYWSVPMNDSDSVSPYIPGAWPYFLQALNWARENSLHIIVDLHGAPGSQNGYDNSGQRTSNPTWATNDENVNRTIEILSSIAENAGGLIDILELLNEAAGFMSNQWASTIRQFWKDGYSAVREAAGPPMKIMIVGEWSTANTDCAKWLNGRGIGSRWDGTWFPQQGTPVLGSCAGLTGDSENFSSNYKTFLRKYWEVQVDIGESVQGWVYWAWKTESADEWSYQKGLAGGWIPQDPAERLYPGLCNNTTNLA</sequence>
<evidence type="ECO:0000256" key="2">
    <source>
        <dbReference type="ARBA" id="ARBA00022801"/>
    </source>
</evidence>
<evidence type="ECO:0000313" key="9">
    <source>
        <dbReference type="Proteomes" id="UP000757232"/>
    </source>
</evidence>
<accession>A0A9Q5HRK4</accession>
<evidence type="ECO:0000256" key="5">
    <source>
        <dbReference type="SAM" id="MobiDB-lite"/>
    </source>
</evidence>
<feature type="compositionally biased region" description="Low complexity" evidence="5">
    <location>
        <begin position="41"/>
        <end position="64"/>
    </location>
</feature>
<dbReference type="Gene3D" id="3.20.20.80">
    <property type="entry name" value="Glycosidases"/>
    <property type="match status" value="2"/>
</dbReference>
<dbReference type="InterPro" id="IPR017853">
    <property type="entry name" value="GH"/>
</dbReference>
<dbReference type="PROSITE" id="PS51257">
    <property type="entry name" value="PROKAR_LIPOPROTEIN"/>
    <property type="match status" value="1"/>
</dbReference>
<dbReference type="EMBL" id="LNZH02000214">
    <property type="protein sequence ID" value="OCB84685.1"/>
    <property type="molecule type" value="Genomic_DNA"/>
</dbReference>
<dbReference type="GO" id="GO:0009986">
    <property type="term" value="C:cell surface"/>
    <property type="evidence" value="ECO:0007669"/>
    <property type="project" value="TreeGrafter"/>
</dbReference>
<keyword evidence="9" id="KW-1185">Reference proteome</keyword>
<comment type="caution">
    <text evidence="8">The sequence shown here is derived from an EMBL/GenBank/DDBJ whole genome shotgun (WGS) entry which is preliminary data.</text>
</comment>
<comment type="similarity">
    <text evidence="1 4">Belongs to the glycosyl hydrolase 5 (cellulase A) family.</text>
</comment>
<keyword evidence="2 4" id="KW-0378">Hydrolase</keyword>
<dbReference type="GO" id="GO:0005576">
    <property type="term" value="C:extracellular region"/>
    <property type="evidence" value="ECO:0007669"/>
    <property type="project" value="TreeGrafter"/>
</dbReference>
<reference evidence="8" key="1">
    <citation type="submission" date="2016-06" db="EMBL/GenBank/DDBJ databases">
        <title>Draft Genome sequence of the fungus Inonotus baumii.</title>
        <authorList>
            <person name="Zhu H."/>
            <person name="Lin W."/>
        </authorList>
    </citation>
    <scope>NUCLEOTIDE SEQUENCE</scope>
    <source>
        <strain evidence="8">821</strain>
    </source>
</reference>
<feature type="domain" description="Glycoside hydrolase family 5" evidence="7">
    <location>
        <begin position="131"/>
        <end position="302"/>
    </location>
</feature>
<evidence type="ECO:0000259" key="7">
    <source>
        <dbReference type="Pfam" id="PF00150"/>
    </source>
</evidence>
<keyword evidence="6" id="KW-0732">Signal</keyword>
<protein>
    <submittedName>
        <fullName evidence="8">Glycoside hydrolase family 5 protein</fullName>
    </submittedName>
</protein>
<dbReference type="OrthoDB" id="62120at2759"/>
<dbReference type="InterPro" id="IPR050386">
    <property type="entry name" value="Glycosyl_hydrolase_5"/>
</dbReference>
<dbReference type="PANTHER" id="PTHR31297:SF42">
    <property type="entry name" value="GLYCOSIDE HYDROLASE FAMILY 5 DOMAIN-CONTAINING PROTEIN"/>
    <property type="match status" value="1"/>
</dbReference>
<name>A0A9Q5HRK4_SANBA</name>
<dbReference type="GO" id="GO:0009251">
    <property type="term" value="P:glucan catabolic process"/>
    <property type="evidence" value="ECO:0007669"/>
    <property type="project" value="TreeGrafter"/>
</dbReference>
<dbReference type="Pfam" id="PF00150">
    <property type="entry name" value="Cellulase"/>
    <property type="match status" value="1"/>
</dbReference>
<proteinExistence type="inferred from homology"/>
<keyword evidence="3 4" id="KW-0326">Glycosidase</keyword>
<evidence type="ECO:0000313" key="8">
    <source>
        <dbReference type="EMBL" id="OCB84685.1"/>
    </source>
</evidence>
<feature type="signal peptide" evidence="6">
    <location>
        <begin position="1"/>
        <end position="26"/>
    </location>
</feature>
<feature type="chain" id="PRO_5040152808" evidence="6">
    <location>
        <begin position="27"/>
        <end position="409"/>
    </location>
</feature>
<gene>
    <name evidence="8" type="ORF">A7U60_g8205</name>
</gene>
<evidence type="ECO:0000256" key="1">
    <source>
        <dbReference type="ARBA" id="ARBA00005641"/>
    </source>
</evidence>
<feature type="region of interest" description="Disordered" evidence="5">
    <location>
        <begin position="37"/>
        <end position="69"/>
    </location>
</feature>
<evidence type="ECO:0000256" key="4">
    <source>
        <dbReference type="RuleBase" id="RU361153"/>
    </source>
</evidence>